<dbReference type="InterPro" id="IPR007811">
    <property type="entry name" value="RPC4"/>
</dbReference>
<name>A0A565AT65_9BRAS</name>
<comment type="caution">
    <text evidence="2">The sequence shown here is derived from an EMBL/GenBank/DDBJ whole genome shotgun (WGS) entry which is preliminary data.</text>
</comment>
<reference evidence="2" key="1">
    <citation type="submission" date="2019-07" db="EMBL/GenBank/DDBJ databases">
        <authorList>
            <person name="Dittberner H."/>
        </authorList>
    </citation>
    <scope>NUCLEOTIDE SEQUENCE [LARGE SCALE GENOMIC DNA]</scope>
</reference>
<dbReference type="GO" id="GO:0003677">
    <property type="term" value="F:DNA binding"/>
    <property type="evidence" value="ECO:0007669"/>
    <property type="project" value="InterPro"/>
</dbReference>
<feature type="region of interest" description="Disordered" evidence="1">
    <location>
        <begin position="112"/>
        <end position="148"/>
    </location>
</feature>
<feature type="region of interest" description="Disordered" evidence="1">
    <location>
        <begin position="40"/>
        <end position="70"/>
    </location>
</feature>
<feature type="compositionally biased region" description="Basic and acidic residues" evidence="1">
    <location>
        <begin position="116"/>
        <end position="126"/>
    </location>
</feature>
<proteinExistence type="predicted"/>
<dbReference type="Pfam" id="PF05132">
    <property type="entry name" value="RNA_pol_Rpc4"/>
    <property type="match status" value="1"/>
</dbReference>
<accession>A0A565AT65</accession>
<organism evidence="2 3">
    <name type="scientific">Arabis nemorensis</name>
    <dbReference type="NCBI Taxonomy" id="586526"/>
    <lineage>
        <taxon>Eukaryota</taxon>
        <taxon>Viridiplantae</taxon>
        <taxon>Streptophyta</taxon>
        <taxon>Embryophyta</taxon>
        <taxon>Tracheophyta</taxon>
        <taxon>Spermatophyta</taxon>
        <taxon>Magnoliopsida</taxon>
        <taxon>eudicotyledons</taxon>
        <taxon>Gunneridae</taxon>
        <taxon>Pentapetalae</taxon>
        <taxon>rosids</taxon>
        <taxon>malvids</taxon>
        <taxon>Brassicales</taxon>
        <taxon>Brassicaceae</taxon>
        <taxon>Arabideae</taxon>
        <taxon>Arabis</taxon>
    </lineage>
</organism>
<sequence length="344" mass="38182">MDSGSQIPRKSKVTFTDSISDLIQILPRNCVSLTFSPPFFSPQRRFQPRPPTPTTSLRPIASTSNTEAEEENRKAAKQLAKRIIGQGKQKTVKKASAEVAFQPYASSVGIKSFGVPKEDDKRDSHVKPSSSADILPTVSSATPQKDEEEVHTLVTRTKEDYIEPWDYVNSYYPTVLPLRKPNSGDPELCDQEEFGELAKHPEYDESTINSAKELGLTSQQHCKKQMFLFKIPDSLPVMKQLTAPNTKRSISDHISKRNSPFEGLSESFMGKMQVYKSGAVKLKLGDVLFDVSPGPKTKFHSDVAVIDDTKGRNCCRIGSSAKFATVTPDVESLLNSPSDMKTHR</sequence>
<dbReference type="Proteomes" id="UP000489600">
    <property type="component" value="Unassembled WGS sequence"/>
</dbReference>
<dbReference type="GO" id="GO:0005666">
    <property type="term" value="C:RNA polymerase III complex"/>
    <property type="evidence" value="ECO:0007669"/>
    <property type="project" value="InterPro"/>
</dbReference>
<dbReference type="AlphaFoldDB" id="A0A565AT65"/>
<dbReference type="OrthoDB" id="5836119at2759"/>
<feature type="compositionally biased region" description="Polar residues" evidence="1">
    <location>
        <begin position="127"/>
        <end position="143"/>
    </location>
</feature>
<dbReference type="PANTHER" id="PTHR13408">
    <property type="entry name" value="DNA-DIRECTED RNA POLYMERASE III"/>
    <property type="match status" value="1"/>
</dbReference>
<evidence type="ECO:0000256" key="1">
    <source>
        <dbReference type="SAM" id="MobiDB-lite"/>
    </source>
</evidence>
<protein>
    <recommendedName>
        <fullName evidence="4">DNA-directed RNA polymerase III subunit RPC4</fullName>
    </recommendedName>
</protein>
<evidence type="ECO:0008006" key="4">
    <source>
        <dbReference type="Google" id="ProtNLM"/>
    </source>
</evidence>
<evidence type="ECO:0000313" key="2">
    <source>
        <dbReference type="EMBL" id="VVA92591.1"/>
    </source>
</evidence>
<evidence type="ECO:0000313" key="3">
    <source>
        <dbReference type="Proteomes" id="UP000489600"/>
    </source>
</evidence>
<dbReference type="PANTHER" id="PTHR13408:SF7">
    <property type="entry name" value="DNA-DIRECTED RNA POLYMERASE III SUBUNIT RPC4"/>
    <property type="match status" value="1"/>
</dbReference>
<dbReference type="GO" id="GO:0042797">
    <property type="term" value="P:tRNA transcription by RNA polymerase III"/>
    <property type="evidence" value="ECO:0007669"/>
    <property type="project" value="TreeGrafter"/>
</dbReference>
<keyword evidence="3" id="KW-1185">Reference proteome</keyword>
<dbReference type="EMBL" id="CABITT030000001">
    <property type="protein sequence ID" value="VVA92591.1"/>
    <property type="molecule type" value="Genomic_DNA"/>
</dbReference>
<gene>
    <name evidence="2" type="ORF">ANE_LOCUS3036</name>
</gene>